<gene>
    <name evidence="2" type="ORF">KOW79_019099</name>
</gene>
<reference evidence="2 3" key="1">
    <citation type="submission" date="2021-06" db="EMBL/GenBank/DDBJ databases">
        <title>Chromosome-level genome assembly of the red-tail catfish (Hemibagrus wyckioides).</title>
        <authorList>
            <person name="Shao F."/>
        </authorList>
    </citation>
    <scope>NUCLEOTIDE SEQUENCE [LARGE SCALE GENOMIC DNA]</scope>
    <source>
        <strain evidence="2">EC202008001</strain>
        <tissue evidence="2">Blood</tissue>
    </source>
</reference>
<evidence type="ECO:0000313" key="3">
    <source>
        <dbReference type="Proteomes" id="UP000824219"/>
    </source>
</evidence>
<comment type="caution">
    <text evidence="2">The sequence shown here is derived from an EMBL/GenBank/DDBJ whole genome shotgun (WGS) entry which is preliminary data.</text>
</comment>
<evidence type="ECO:0000313" key="2">
    <source>
        <dbReference type="EMBL" id="KAG7318064.1"/>
    </source>
</evidence>
<evidence type="ECO:0000256" key="1">
    <source>
        <dbReference type="SAM" id="MobiDB-lite"/>
    </source>
</evidence>
<dbReference type="EMBL" id="JAHKSW010000023">
    <property type="protein sequence ID" value="KAG7318064.1"/>
    <property type="molecule type" value="Genomic_DNA"/>
</dbReference>
<name>A0A9D3SGF7_9TELE</name>
<protein>
    <submittedName>
        <fullName evidence="2">Uncharacterized protein</fullName>
    </submittedName>
</protein>
<dbReference type="AlphaFoldDB" id="A0A9D3SGF7"/>
<feature type="compositionally biased region" description="Low complexity" evidence="1">
    <location>
        <begin position="1"/>
        <end position="21"/>
    </location>
</feature>
<keyword evidence="3" id="KW-1185">Reference proteome</keyword>
<dbReference type="Proteomes" id="UP000824219">
    <property type="component" value="Linkage Group LG23"/>
</dbReference>
<sequence length="164" mass="18346">MLNVLPPSSDNDSWSPSSSPLPRRHRIRDLTGNKRRTRAQEEDDPGDGDRGRSKKREKMMGRSHSPVSVEGEGFVEELASNSASFLLTPSRCSSPSTRRSRWSLRSFLLKDSDCESCSLMTKSSVVDDVEIPELSLHVISYDVITVQSEAVHCVSSSFLFIFRP</sequence>
<accession>A0A9D3SGF7</accession>
<organism evidence="2 3">
    <name type="scientific">Hemibagrus wyckioides</name>
    <dbReference type="NCBI Taxonomy" id="337641"/>
    <lineage>
        <taxon>Eukaryota</taxon>
        <taxon>Metazoa</taxon>
        <taxon>Chordata</taxon>
        <taxon>Craniata</taxon>
        <taxon>Vertebrata</taxon>
        <taxon>Euteleostomi</taxon>
        <taxon>Actinopterygii</taxon>
        <taxon>Neopterygii</taxon>
        <taxon>Teleostei</taxon>
        <taxon>Ostariophysi</taxon>
        <taxon>Siluriformes</taxon>
        <taxon>Bagridae</taxon>
        <taxon>Hemibagrus</taxon>
    </lineage>
</organism>
<feature type="region of interest" description="Disordered" evidence="1">
    <location>
        <begin position="1"/>
        <end position="72"/>
    </location>
</feature>
<proteinExistence type="predicted"/>
<feature type="compositionally biased region" description="Basic residues" evidence="1">
    <location>
        <begin position="22"/>
        <end position="37"/>
    </location>
</feature>